<dbReference type="EMBL" id="GIBP01008094">
    <property type="protein sequence ID" value="NDV37063.1"/>
    <property type="molecule type" value="Transcribed_RNA"/>
</dbReference>
<dbReference type="PANTHER" id="PTHR24410">
    <property type="entry name" value="HL07962P-RELATED"/>
    <property type="match status" value="1"/>
</dbReference>
<feature type="domain" description="BTB" evidence="1">
    <location>
        <begin position="3"/>
        <end position="54"/>
    </location>
</feature>
<dbReference type="InterPro" id="IPR051481">
    <property type="entry name" value="BTB-POZ/Galectin-3-binding"/>
</dbReference>
<proteinExistence type="predicted"/>
<accession>A0A6B2LJ52</accession>
<evidence type="ECO:0008006" key="4">
    <source>
        <dbReference type="Google" id="ProtNLM"/>
    </source>
</evidence>
<dbReference type="InterPro" id="IPR011705">
    <property type="entry name" value="BACK"/>
</dbReference>
<evidence type="ECO:0000259" key="1">
    <source>
        <dbReference type="Pfam" id="PF00651"/>
    </source>
</evidence>
<dbReference type="Gene3D" id="1.25.40.420">
    <property type="match status" value="1"/>
</dbReference>
<protein>
    <recommendedName>
        <fullName evidence="4">BACK domain-containing protein</fullName>
    </recommendedName>
</protein>
<sequence length="196" mass="22716">MVNVSVETFELFVDYIYTKTISLSVENVGGLYVFSDQYQIEEIHSFCYEFIKESLGTDSIIPYYKLSTQCHDDKLLQKCLKFIIKHTKDVLESKCFLELAPIDLIEHIVNQPQLNCSESELLNGILMWSEFQAKTNTELSKFLGIAILDRIKFPFVSIELMIKVRHLNVYPKVEILLDSFLYQLNPKITGTNTNNK</sequence>
<dbReference type="InterPro" id="IPR000210">
    <property type="entry name" value="BTB/POZ_dom"/>
</dbReference>
<dbReference type="Gene3D" id="3.30.710.10">
    <property type="entry name" value="Potassium Channel Kv1.1, Chain A"/>
    <property type="match status" value="1"/>
</dbReference>
<dbReference type="PANTHER" id="PTHR24410:SF23">
    <property type="entry name" value="BTB DOMAIN-CONTAINING PROTEIN-RELATED"/>
    <property type="match status" value="1"/>
</dbReference>
<dbReference type="Pfam" id="PF07707">
    <property type="entry name" value="BACK"/>
    <property type="match status" value="1"/>
</dbReference>
<dbReference type="AlphaFoldDB" id="A0A6B2LJ52"/>
<evidence type="ECO:0000313" key="3">
    <source>
        <dbReference type="EMBL" id="NDV37063.1"/>
    </source>
</evidence>
<organism evidence="3">
    <name type="scientific">Arcella intermedia</name>
    <dbReference type="NCBI Taxonomy" id="1963864"/>
    <lineage>
        <taxon>Eukaryota</taxon>
        <taxon>Amoebozoa</taxon>
        <taxon>Tubulinea</taxon>
        <taxon>Elardia</taxon>
        <taxon>Arcellinida</taxon>
        <taxon>Sphaerothecina</taxon>
        <taxon>Arcellidae</taxon>
        <taxon>Arcella</taxon>
    </lineage>
</organism>
<name>A0A6B2LJ52_9EUKA</name>
<feature type="domain" description="BACK" evidence="2">
    <location>
        <begin position="63"/>
        <end position="162"/>
    </location>
</feature>
<dbReference type="SUPFAM" id="SSF54695">
    <property type="entry name" value="POZ domain"/>
    <property type="match status" value="1"/>
</dbReference>
<evidence type="ECO:0000259" key="2">
    <source>
        <dbReference type="Pfam" id="PF07707"/>
    </source>
</evidence>
<dbReference type="InterPro" id="IPR011333">
    <property type="entry name" value="SKP1/BTB/POZ_sf"/>
</dbReference>
<dbReference type="Pfam" id="PF00651">
    <property type="entry name" value="BTB"/>
    <property type="match status" value="1"/>
</dbReference>
<reference evidence="3" key="1">
    <citation type="journal article" date="2020" name="J. Eukaryot. Microbiol.">
        <title>De novo Sequencing, Assembly and Annotation of the Transcriptome for the Free-Living Testate Amoeba Arcella intermedia.</title>
        <authorList>
            <person name="Ribeiro G.M."/>
            <person name="Porfirio-Sousa A.L."/>
            <person name="Maurer-Alcala X.X."/>
            <person name="Katz L.A."/>
            <person name="Lahr D.J.G."/>
        </authorList>
    </citation>
    <scope>NUCLEOTIDE SEQUENCE</scope>
</reference>